<dbReference type="Proteomes" id="UP000663836">
    <property type="component" value="Unassembled WGS sequence"/>
</dbReference>
<organism evidence="1 2">
    <name type="scientific">Rotaria sordida</name>
    <dbReference type="NCBI Taxonomy" id="392033"/>
    <lineage>
        <taxon>Eukaryota</taxon>
        <taxon>Metazoa</taxon>
        <taxon>Spiralia</taxon>
        <taxon>Gnathifera</taxon>
        <taxon>Rotifera</taxon>
        <taxon>Eurotatoria</taxon>
        <taxon>Bdelloidea</taxon>
        <taxon>Philodinida</taxon>
        <taxon>Philodinidae</taxon>
        <taxon>Rotaria</taxon>
    </lineage>
</organism>
<protein>
    <submittedName>
        <fullName evidence="1">Uncharacterized protein</fullName>
    </submittedName>
</protein>
<evidence type="ECO:0000313" key="2">
    <source>
        <dbReference type="Proteomes" id="UP000663836"/>
    </source>
</evidence>
<proteinExistence type="predicted"/>
<gene>
    <name evidence="1" type="ORF">JBS370_LOCUS40621</name>
</gene>
<comment type="caution">
    <text evidence="1">The sequence shown here is derived from an EMBL/GenBank/DDBJ whole genome shotgun (WGS) entry which is preliminary data.</text>
</comment>
<name>A0A820IFF8_9BILA</name>
<feature type="non-terminal residue" evidence="1">
    <location>
        <position position="75"/>
    </location>
</feature>
<accession>A0A820IFF8</accession>
<reference evidence="1" key="1">
    <citation type="submission" date="2021-02" db="EMBL/GenBank/DDBJ databases">
        <authorList>
            <person name="Nowell W R."/>
        </authorList>
    </citation>
    <scope>NUCLEOTIDE SEQUENCE</scope>
</reference>
<dbReference type="EMBL" id="CAJOBD010037790">
    <property type="protein sequence ID" value="CAF4308047.1"/>
    <property type="molecule type" value="Genomic_DNA"/>
</dbReference>
<dbReference type="AlphaFoldDB" id="A0A820IFF8"/>
<evidence type="ECO:0000313" key="1">
    <source>
        <dbReference type="EMBL" id="CAF4308047.1"/>
    </source>
</evidence>
<sequence>MLIEKATSAQSQIQLIPYSGIVNPEHMNQMNCVPTVNTDDNVDDDINHLENLFIEDFIRKSKDFRDNEQINSLPV</sequence>